<dbReference type="InterPro" id="IPR007627">
    <property type="entry name" value="RNA_pol_sigma70_r2"/>
</dbReference>
<dbReference type="Proteomes" id="UP000051934">
    <property type="component" value="Unassembled WGS sequence"/>
</dbReference>
<dbReference type="SUPFAM" id="SSF88659">
    <property type="entry name" value="Sigma3 and sigma4 domains of RNA polymerase sigma factors"/>
    <property type="match status" value="1"/>
</dbReference>
<evidence type="ECO:0000259" key="7">
    <source>
        <dbReference type="Pfam" id="PF08281"/>
    </source>
</evidence>
<feature type="domain" description="RNA polymerase sigma factor 70 region 4 type 2" evidence="7">
    <location>
        <begin position="145"/>
        <end position="196"/>
    </location>
</feature>
<accession>A0A0R2S822</accession>
<comment type="similarity">
    <text evidence="1">Belongs to the sigma-70 factor family. ECF subfamily.</text>
</comment>
<evidence type="ECO:0000256" key="3">
    <source>
        <dbReference type="ARBA" id="ARBA00023082"/>
    </source>
</evidence>
<dbReference type="InterPro" id="IPR013324">
    <property type="entry name" value="RNA_pol_sigma_r3/r4-like"/>
</dbReference>
<dbReference type="EMBL" id="LIBB01000253">
    <property type="protein sequence ID" value="KRO71032.1"/>
    <property type="molecule type" value="Genomic_DNA"/>
</dbReference>
<protein>
    <submittedName>
        <fullName evidence="8">Uncharacterized protein</fullName>
    </submittedName>
</protein>
<dbReference type="SUPFAM" id="SSF88946">
    <property type="entry name" value="Sigma2 domain of RNA polymerase sigma factors"/>
    <property type="match status" value="1"/>
</dbReference>
<evidence type="ECO:0000313" key="9">
    <source>
        <dbReference type="Proteomes" id="UP000051934"/>
    </source>
</evidence>
<evidence type="ECO:0000256" key="5">
    <source>
        <dbReference type="ARBA" id="ARBA00023163"/>
    </source>
</evidence>
<dbReference type="InterPro" id="IPR013325">
    <property type="entry name" value="RNA_pol_sigma_r2"/>
</dbReference>
<evidence type="ECO:0000256" key="4">
    <source>
        <dbReference type="ARBA" id="ARBA00023125"/>
    </source>
</evidence>
<dbReference type="InterPro" id="IPR039425">
    <property type="entry name" value="RNA_pol_sigma-70-like"/>
</dbReference>
<dbReference type="InterPro" id="IPR013249">
    <property type="entry name" value="RNA_pol_sigma70_r4_t2"/>
</dbReference>
<dbReference type="InterPro" id="IPR036388">
    <property type="entry name" value="WH-like_DNA-bd_sf"/>
</dbReference>
<feature type="domain" description="RNA polymerase sigma-70 region 2" evidence="6">
    <location>
        <begin position="21"/>
        <end position="89"/>
    </location>
</feature>
<dbReference type="GO" id="GO:0016987">
    <property type="term" value="F:sigma factor activity"/>
    <property type="evidence" value="ECO:0007669"/>
    <property type="project" value="UniProtKB-KW"/>
</dbReference>
<keyword evidence="5" id="KW-0804">Transcription</keyword>
<keyword evidence="2" id="KW-0805">Transcription regulation</keyword>
<dbReference type="Pfam" id="PF04542">
    <property type="entry name" value="Sigma70_r2"/>
    <property type="match status" value="1"/>
</dbReference>
<proteinExistence type="inferred from homology"/>
<evidence type="ECO:0000256" key="1">
    <source>
        <dbReference type="ARBA" id="ARBA00010641"/>
    </source>
</evidence>
<comment type="caution">
    <text evidence="8">The sequence shown here is derived from an EMBL/GenBank/DDBJ whole genome shotgun (WGS) entry which is preliminary data.</text>
</comment>
<dbReference type="GO" id="GO:0003677">
    <property type="term" value="F:DNA binding"/>
    <property type="evidence" value="ECO:0007669"/>
    <property type="project" value="UniProtKB-KW"/>
</dbReference>
<reference evidence="8 9" key="1">
    <citation type="submission" date="2015-10" db="EMBL/GenBank/DDBJ databases">
        <title>Metagenome-Assembled Genomes uncover a global brackish microbiome.</title>
        <authorList>
            <person name="Hugerth L.W."/>
            <person name="Larsson J."/>
            <person name="Alneberg J."/>
            <person name="Lindh M.V."/>
            <person name="Legrand C."/>
            <person name="Pinhassi J."/>
            <person name="Andersson A.F."/>
        </authorList>
    </citation>
    <scope>NUCLEOTIDE SEQUENCE [LARGE SCALE GENOMIC DNA]</scope>
    <source>
        <strain evidence="8">BACL4 MAG-120507-bin80</strain>
    </source>
</reference>
<evidence type="ECO:0000259" key="6">
    <source>
        <dbReference type="Pfam" id="PF04542"/>
    </source>
</evidence>
<evidence type="ECO:0000313" key="8">
    <source>
        <dbReference type="EMBL" id="KRO71032.1"/>
    </source>
</evidence>
<sequence>MNDEELMAAVAEGDRRAYEALVRAHLPAVTRYALRLLGNARDIEDIAQETFLRLWTNASKWDPAKAKLSTWLHRIAHNLCIDLLRKQQRVLLSGNFDEEFDSESDASGSQDSAPANSSLRGALAELAKLEPSSQQAIEEDAALGALNAAMANLSESQRSALLLCHFQGFSNKEAATIAGLSVRALESLMARAKRNLRLQLEANLYEQ</sequence>
<organism evidence="8 9">
    <name type="scientific">OM182 bacterium BACL3 MAG-120507-bin80</name>
    <dbReference type="NCBI Taxonomy" id="1655577"/>
    <lineage>
        <taxon>Bacteria</taxon>
        <taxon>Pseudomonadati</taxon>
        <taxon>Pseudomonadota</taxon>
        <taxon>Gammaproteobacteria</taxon>
        <taxon>OMG group</taxon>
        <taxon>OM182 clade</taxon>
    </lineage>
</organism>
<dbReference type="Gene3D" id="1.10.10.10">
    <property type="entry name" value="Winged helix-like DNA-binding domain superfamily/Winged helix DNA-binding domain"/>
    <property type="match status" value="1"/>
</dbReference>
<dbReference type="NCBIfam" id="TIGR02937">
    <property type="entry name" value="sigma70-ECF"/>
    <property type="match status" value="1"/>
</dbReference>
<dbReference type="InterPro" id="IPR014284">
    <property type="entry name" value="RNA_pol_sigma-70_dom"/>
</dbReference>
<evidence type="ECO:0000256" key="2">
    <source>
        <dbReference type="ARBA" id="ARBA00023015"/>
    </source>
</evidence>
<dbReference type="AlphaFoldDB" id="A0A0R2S822"/>
<dbReference type="GO" id="GO:0006352">
    <property type="term" value="P:DNA-templated transcription initiation"/>
    <property type="evidence" value="ECO:0007669"/>
    <property type="project" value="InterPro"/>
</dbReference>
<dbReference type="PANTHER" id="PTHR43133:SF8">
    <property type="entry name" value="RNA POLYMERASE SIGMA FACTOR HI_1459-RELATED"/>
    <property type="match status" value="1"/>
</dbReference>
<dbReference type="Gene3D" id="1.10.1740.10">
    <property type="match status" value="1"/>
</dbReference>
<dbReference type="PANTHER" id="PTHR43133">
    <property type="entry name" value="RNA POLYMERASE ECF-TYPE SIGMA FACTO"/>
    <property type="match status" value="1"/>
</dbReference>
<name>A0A0R2S822_9GAMM</name>
<keyword evidence="4" id="KW-0238">DNA-binding</keyword>
<keyword evidence="3" id="KW-0731">Sigma factor</keyword>
<gene>
    <name evidence="8" type="ORF">ABR69_07720</name>
</gene>
<dbReference type="Pfam" id="PF08281">
    <property type="entry name" value="Sigma70_r4_2"/>
    <property type="match status" value="1"/>
</dbReference>